<proteinExistence type="predicted"/>
<dbReference type="PANTHER" id="PTHR12677:SF59">
    <property type="entry name" value="GOLGI APPARATUS MEMBRANE PROTEIN TVP38-RELATED"/>
    <property type="match status" value="1"/>
</dbReference>
<keyword evidence="3 7" id="KW-0812">Transmembrane</keyword>
<dbReference type="AlphaFoldDB" id="A0A7S2WJI0"/>
<dbReference type="InterPro" id="IPR032816">
    <property type="entry name" value="VTT_dom"/>
</dbReference>
<sequence length="353" mass="37575">MHKKMEDRRAVSWRWRAALCPLAVVVALAALALLSRASAFTETLHSVLEWFQNHRALGAWLFLPFEAVWIIVLLPTTPIELACGFIFGWKLGFAIDFVGKLAGCLIAFTAARQCKTRSTWSTGDGNSGRLIQALDQVFVADPRRGTRLLLLLQLAFLPVALKNYGLALTSVPTWVFAWTTAVGEVPGTLALVYSGASASRLVDTLDGSHHLSTLQIALLVVESSALLLVLAVVGYKVTRSLRRFGYGERNGEAVTCVTDPLLSSPHSEMAWLGTAATEFQGNAGGGLLNGSTSGPGAHYRSGDEGSSMENANTEFSATATKSGLTSVDGGGGLWRGKAPTHPAAVYAAMEKGL</sequence>
<evidence type="ECO:0000313" key="9">
    <source>
        <dbReference type="EMBL" id="CAD9690518.1"/>
    </source>
</evidence>
<organism evidence="9">
    <name type="scientific">Rhizochromulina marina</name>
    <dbReference type="NCBI Taxonomy" id="1034831"/>
    <lineage>
        <taxon>Eukaryota</taxon>
        <taxon>Sar</taxon>
        <taxon>Stramenopiles</taxon>
        <taxon>Ochrophyta</taxon>
        <taxon>Dictyochophyceae</taxon>
        <taxon>Rhizochromulinales</taxon>
        <taxon>Rhizochromulina</taxon>
    </lineage>
</organism>
<keyword evidence="2" id="KW-1003">Cell membrane</keyword>
<name>A0A7S2WJI0_9STRA</name>
<evidence type="ECO:0000256" key="5">
    <source>
        <dbReference type="ARBA" id="ARBA00023136"/>
    </source>
</evidence>
<dbReference type="EMBL" id="HBHJ01017309">
    <property type="protein sequence ID" value="CAD9690518.1"/>
    <property type="molecule type" value="Transcribed_RNA"/>
</dbReference>
<reference evidence="9" key="1">
    <citation type="submission" date="2021-01" db="EMBL/GenBank/DDBJ databases">
        <authorList>
            <person name="Corre E."/>
            <person name="Pelletier E."/>
            <person name="Niang G."/>
            <person name="Scheremetjew M."/>
            <person name="Finn R."/>
            <person name="Kale V."/>
            <person name="Holt S."/>
            <person name="Cochrane G."/>
            <person name="Meng A."/>
            <person name="Brown T."/>
            <person name="Cohen L."/>
        </authorList>
    </citation>
    <scope>NUCLEOTIDE SEQUENCE</scope>
    <source>
        <strain evidence="9">CCMP1243</strain>
    </source>
</reference>
<comment type="subcellular location">
    <subcellularLocation>
        <location evidence="1">Cell membrane</location>
        <topology evidence="1">Multi-pass membrane protein</topology>
    </subcellularLocation>
</comment>
<dbReference type="InterPro" id="IPR015414">
    <property type="entry name" value="TMEM64"/>
</dbReference>
<protein>
    <recommendedName>
        <fullName evidence="8">VTT domain-containing protein</fullName>
    </recommendedName>
</protein>
<feature type="transmembrane region" description="Helical" evidence="7">
    <location>
        <begin position="175"/>
        <end position="196"/>
    </location>
</feature>
<feature type="domain" description="VTT" evidence="8">
    <location>
        <begin position="74"/>
        <end position="196"/>
    </location>
</feature>
<gene>
    <name evidence="9" type="ORF">RMAR1173_LOCUS11464</name>
</gene>
<keyword evidence="5 7" id="KW-0472">Membrane</keyword>
<dbReference type="GO" id="GO:0005886">
    <property type="term" value="C:plasma membrane"/>
    <property type="evidence" value="ECO:0007669"/>
    <property type="project" value="UniProtKB-SubCell"/>
</dbReference>
<evidence type="ECO:0000256" key="3">
    <source>
        <dbReference type="ARBA" id="ARBA00022692"/>
    </source>
</evidence>
<feature type="transmembrane region" description="Helical" evidence="7">
    <location>
        <begin position="216"/>
        <end position="235"/>
    </location>
</feature>
<evidence type="ECO:0000259" key="8">
    <source>
        <dbReference type="Pfam" id="PF09335"/>
    </source>
</evidence>
<evidence type="ECO:0000256" key="4">
    <source>
        <dbReference type="ARBA" id="ARBA00022989"/>
    </source>
</evidence>
<dbReference type="Pfam" id="PF09335">
    <property type="entry name" value="VTT_dom"/>
    <property type="match status" value="1"/>
</dbReference>
<accession>A0A7S2WJI0</accession>
<evidence type="ECO:0000256" key="6">
    <source>
        <dbReference type="SAM" id="MobiDB-lite"/>
    </source>
</evidence>
<evidence type="ECO:0000256" key="2">
    <source>
        <dbReference type="ARBA" id="ARBA00022475"/>
    </source>
</evidence>
<keyword evidence="4 7" id="KW-1133">Transmembrane helix</keyword>
<feature type="region of interest" description="Disordered" evidence="6">
    <location>
        <begin position="290"/>
        <end position="309"/>
    </location>
</feature>
<evidence type="ECO:0000256" key="1">
    <source>
        <dbReference type="ARBA" id="ARBA00004651"/>
    </source>
</evidence>
<evidence type="ECO:0000256" key="7">
    <source>
        <dbReference type="SAM" id="Phobius"/>
    </source>
</evidence>
<dbReference type="PANTHER" id="PTHR12677">
    <property type="entry name" value="GOLGI APPARATUS MEMBRANE PROTEIN TVP38-RELATED"/>
    <property type="match status" value="1"/>
</dbReference>